<organism evidence="2 3">
    <name type="scientific">Rhizobium leguminosarum bv. trifolii</name>
    <dbReference type="NCBI Taxonomy" id="386"/>
    <lineage>
        <taxon>Bacteria</taxon>
        <taxon>Pseudomonadati</taxon>
        <taxon>Pseudomonadota</taxon>
        <taxon>Alphaproteobacteria</taxon>
        <taxon>Hyphomicrobiales</taxon>
        <taxon>Rhizobiaceae</taxon>
        <taxon>Rhizobium/Agrobacterium group</taxon>
        <taxon>Rhizobium</taxon>
    </lineage>
</organism>
<reference evidence="2 3" key="1">
    <citation type="submission" date="2017-03" db="EMBL/GenBank/DDBJ databases">
        <title>Genome analysis of Rhizobial strains effectives or ineffectives for nitrogen fixation isolated from bean seeds.</title>
        <authorList>
            <person name="Peralta H."/>
            <person name="Aguilar-Vera A."/>
            <person name="Mora Y."/>
            <person name="Vargas-Lagunas C."/>
            <person name="Girard L."/>
            <person name="Mora J."/>
        </authorList>
    </citation>
    <scope>NUCLEOTIDE SEQUENCE [LARGE SCALE GENOMIC DNA]</scope>
    <source>
        <strain evidence="2 3">CCGM5</strain>
    </source>
</reference>
<protein>
    <submittedName>
        <fullName evidence="2">Uncharacterized protein</fullName>
    </submittedName>
</protein>
<sequence>MPISGVSYKSNIGINGPIYEAEARLAPQSAVRYQIRMNSPQDEIVVLYEPPVDLDPGSSGLIFRSGASWEGWLIANYLKYLIWAFIVLAVLLVCWFGGALIFLLFKWYRKSDEEPVSEKPETVRVIIEQRRTEGD</sequence>
<evidence type="ECO:0000313" key="3">
    <source>
        <dbReference type="Proteomes" id="UP000256748"/>
    </source>
</evidence>
<feature type="transmembrane region" description="Helical" evidence="1">
    <location>
        <begin position="80"/>
        <end position="105"/>
    </location>
</feature>
<dbReference type="EMBL" id="NAOO01000004">
    <property type="protein sequence ID" value="RFB99950.1"/>
    <property type="molecule type" value="Genomic_DNA"/>
</dbReference>
<keyword evidence="1" id="KW-0472">Membrane</keyword>
<evidence type="ECO:0000313" key="2">
    <source>
        <dbReference type="EMBL" id="RFB99950.1"/>
    </source>
</evidence>
<comment type="caution">
    <text evidence="2">The sequence shown here is derived from an EMBL/GenBank/DDBJ whole genome shotgun (WGS) entry which is preliminary data.</text>
</comment>
<keyword evidence="1" id="KW-0812">Transmembrane</keyword>
<gene>
    <name evidence="2" type="ORF">B5K10_05450</name>
</gene>
<name>A0A3E1BXW4_RHILT</name>
<accession>A0A3E1BXW4</accession>
<dbReference type="AlphaFoldDB" id="A0A3E1BXW4"/>
<evidence type="ECO:0000256" key="1">
    <source>
        <dbReference type="SAM" id="Phobius"/>
    </source>
</evidence>
<keyword evidence="1" id="KW-1133">Transmembrane helix</keyword>
<dbReference type="Proteomes" id="UP000256748">
    <property type="component" value="Unassembled WGS sequence"/>
</dbReference>
<proteinExistence type="predicted"/>